<accession>A0A7H8N2B2</accession>
<reference evidence="9 10" key="1">
    <citation type="submission" date="2020-06" db="EMBL/GenBank/DDBJ databases">
        <title>Genome mining for natural products.</title>
        <authorList>
            <person name="Zhang B."/>
            <person name="Shi J."/>
            <person name="Ge H."/>
        </authorList>
    </citation>
    <scope>NUCLEOTIDE SEQUENCE [LARGE SCALE GENOMIC DNA]</scope>
    <source>
        <strain evidence="9 10">NA00687</strain>
    </source>
</reference>
<gene>
    <name evidence="9" type="ORF">HUT08_01585</name>
</gene>
<evidence type="ECO:0000256" key="1">
    <source>
        <dbReference type="ARBA" id="ARBA00022485"/>
    </source>
</evidence>
<feature type="domain" description="Nitrite/Sulfite reductase ferredoxin-like" evidence="8">
    <location>
        <begin position="35"/>
        <end position="88"/>
    </location>
</feature>
<dbReference type="GO" id="GO:0051539">
    <property type="term" value="F:4 iron, 4 sulfur cluster binding"/>
    <property type="evidence" value="ECO:0007669"/>
    <property type="project" value="UniProtKB-KW"/>
</dbReference>
<dbReference type="PANTHER" id="PTHR32439:SF9">
    <property type="entry name" value="BLR3264 PROTEIN"/>
    <property type="match status" value="1"/>
</dbReference>
<dbReference type="InterPro" id="IPR045854">
    <property type="entry name" value="NO2/SO3_Rdtase_4Fe4S_sf"/>
</dbReference>
<dbReference type="InterPro" id="IPR036136">
    <property type="entry name" value="Nit/Sulf_reduc_fer-like_dom_sf"/>
</dbReference>
<keyword evidence="10" id="KW-1185">Reference proteome</keyword>
<keyword evidence="4" id="KW-0560">Oxidoreductase</keyword>
<evidence type="ECO:0000256" key="2">
    <source>
        <dbReference type="ARBA" id="ARBA00022617"/>
    </source>
</evidence>
<evidence type="ECO:0000313" key="9">
    <source>
        <dbReference type="EMBL" id="QKW48453.1"/>
    </source>
</evidence>
<keyword evidence="5" id="KW-0408">Iron</keyword>
<keyword evidence="3" id="KW-0479">Metal-binding</keyword>
<evidence type="ECO:0000256" key="6">
    <source>
        <dbReference type="ARBA" id="ARBA00023014"/>
    </source>
</evidence>
<evidence type="ECO:0000256" key="7">
    <source>
        <dbReference type="SAM" id="MobiDB-lite"/>
    </source>
</evidence>
<evidence type="ECO:0000256" key="4">
    <source>
        <dbReference type="ARBA" id="ARBA00023002"/>
    </source>
</evidence>
<keyword evidence="6" id="KW-0411">Iron-sulfur</keyword>
<feature type="compositionally biased region" description="Low complexity" evidence="7">
    <location>
        <begin position="513"/>
        <end position="526"/>
    </location>
</feature>
<dbReference type="SUPFAM" id="SSF55124">
    <property type="entry name" value="Nitrite/Sulfite reductase N-terminal domain-like"/>
    <property type="match status" value="2"/>
</dbReference>
<feature type="compositionally biased region" description="Low complexity" evidence="7">
    <location>
        <begin position="202"/>
        <end position="212"/>
    </location>
</feature>
<feature type="compositionally biased region" description="Low complexity" evidence="7">
    <location>
        <begin position="1"/>
        <end position="14"/>
    </location>
</feature>
<keyword evidence="1" id="KW-0004">4Fe-4S</keyword>
<dbReference type="Pfam" id="PF03460">
    <property type="entry name" value="NIR_SIR_ferr"/>
    <property type="match status" value="2"/>
</dbReference>
<feature type="region of interest" description="Disordered" evidence="7">
    <location>
        <begin position="486"/>
        <end position="533"/>
    </location>
</feature>
<dbReference type="AlphaFoldDB" id="A0A7H8N2B2"/>
<dbReference type="GO" id="GO:0046872">
    <property type="term" value="F:metal ion binding"/>
    <property type="evidence" value="ECO:0007669"/>
    <property type="project" value="UniProtKB-KW"/>
</dbReference>
<dbReference type="InterPro" id="IPR051329">
    <property type="entry name" value="NIR_SIR_4Fe-4S"/>
</dbReference>
<dbReference type="Proteomes" id="UP000509303">
    <property type="component" value="Chromosome"/>
</dbReference>
<dbReference type="InterPro" id="IPR005117">
    <property type="entry name" value="NiRdtase/SiRdtase_haem-b_fer"/>
</dbReference>
<dbReference type="Gene3D" id="3.90.480.10">
    <property type="entry name" value="Sulfite Reductase Hemoprotein,Domain 2"/>
    <property type="match status" value="1"/>
</dbReference>
<feature type="compositionally biased region" description="Low complexity" evidence="7">
    <location>
        <begin position="221"/>
        <end position="237"/>
    </location>
</feature>
<feature type="region of interest" description="Disordered" evidence="7">
    <location>
        <begin position="186"/>
        <end position="237"/>
    </location>
</feature>
<feature type="region of interest" description="Disordered" evidence="7">
    <location>
        <begin position="1"/>
        <end position="27"/>
    </location>
</feature>
<organism evidence="9 10">
    <name type="scientific">Streptomyces buecherae</name>
    <dbReference type="NCBI Taxonomy" id="2763006"/>
    <lineage>
        <taxon>Bacteria</taxon>
        <taxon>Bacillati</taxon>
        <taxon>Actinomycetota</taxon>
        <taxon>Actinomycetes</taxon>
        <taxon>Kitasatosporales</taxon>
        <taxon>Streptomycetaceae</taxon>
        <taxon>Streptomyces</taxon>
    </lineage>
</organism>
<dbReference type="GO" id="GO:0016491">
    <property type="term" value="F:oxidoreductase activity"/>
    <property type="evidence" value="ECO:0007669"/>
    <property type="project" value="UniProtKB-KW"/>
</dbReference>
<proteinExistence type="predicted"/>
<dbReference type="Gene3D" id="3.90.480.20">
    <property type="match status" value="1"/>
</dbReference>
<sequence>MLAAMPLTPTTAPTGEEPRSRTGDDACPGALRLHRADDGFLARVRLPGGLLTADQAEELALAAEALGDGALDLTSRGNVQVRGLGSGCGAELAERLRSAGLLPSDTHERVRNVALSPLSGLDGAGRADVTAWARELDGLLCGTPAAAGLSGRFLFAVDDGRGDVAALGADVTLIAEPDGRALLRVGTDPAAGRAPGAPAPQRPTGARPDTSPAAPPGEGPSGSAAAYDGPDPAPALRVPADAAPRAALLTALAFAAASRDSGAKAWRVWELPARHALTESRVRAALARAGIHAEAAPASGATAGRTSVGTPETAPLGAAPAPGLVPAPGGERAALSVAAPLGRLSLAQWRLLVAAARAGRGETRVTPWRGVVVPGLAAADARHWLGVLAEAGLVTDAASAWHGVGACTGRPGCAKSLADVRADAAGALAATTPSPTEPTPAVRRPERRLPVYWSGCERRCGHPRGRWVDVLAGADGYRISIEGTDRTAARQVAPAPRLGGPTPGAAEAERAGTPDAPGLPDAPGPTEAAAPVGPLRLAELATTVAAARRVP</sequence>
<dbReference type="PANTHER" id="PTHR32439">
    <property type="entry name" value="FERREDOXIN--NITRITE REDUCTASE, CHLOROPLASTIC"/>
    <property type="match status" value="1"/>
</dbReference>
<evidence type="ECO:0000259" key="8">
    <source>
        <dbReference type="Pfam" id="PF03460"/>
    </source>
</evidence>
<dbReference type="EMBL" id="CP054929">
    <property type="protein sequence ID" value="QKW48453.1"/>
    <property type="molecule type" value="Genomic_DNA"/>
</dbReference>
<feature type="domain" description="Nitrite/Sulfite reductase ferredoxin-like" evidence="8">
    <location>
        <begin position="332"/>
        <end position="387"/>
    </location>
</feature>
<feature type="region of interest" description="Disordered" evidence="7">
    <location>
        <begin position="293"/>
        <end position="325"/>
    </location>
</feature>
<keyword evidence="2" id="KW-0349">Heme</keyword>
<protein>
    <recommendedName>
        <fullName evidence="8">Nitrite/Sulfite reductase ferredoxin-like domain-containing protein</fullName>
    </recommendedName>
</protein>
<evidence type="ECO:0000256" key="3">
    <source>
        <dbReference type="ARBA" id="ARBA00022723"/>
    </source>
</evidence>
<dbReference type="Gene3D" id="3.30.413.10">
    <property type="entry name" value="Sulfite Reductase Hemoprotein, domain 1"/>
    <property type="match status" value="1"/>
</dbReference>
<evidence type="ECO:0000313" key="10">
    <source>
        <dbReference type="Proteomes" id="UP000509303"/>
    </source>
</evidence>
<evidence type="ECO:0000256" key="5">
    <source>
        <dbReference type="ARBA" id="ARBA00023004"/>
    </source>
</evidence>
<name>A0A7H8N2B2_9ACTN</name>
<dbReference type="SUPFAM" id="SSF56014">
    <property type="entry name" value="Nitrite and sulphite reductase 4Fe-4S domain-like"/>
    <property type="match status" value="1"/>
</dbReference>